<reference evidence="1" key="1">
    <citation type="journal article" date="2020" name="mSystems">
        <title>Genome- and Community-Level Interaction Insights into Carbon Utilization and Element Cycling Functions of Hydrothermarchaeota in Hydrothermal Sediment.</title>
        <authorList>
            <person name="Zhou Z."/>
            <person name="Liu Y."/>
            <person name="Xu W."/>
            <person name="Pan J."/>
            <person name="Luo Z.H."/>
            <person name="Li M."/>
        </authorList>
    </citation>
    <scope>NUCLEOTIDE SEQUENCE [LARGE SCALE GENOMIC DNA]</scope>
    <source>
        <strain evidence="1">HyVt-460</strain>
    </source>
</reference>
<dbReference type="EMBL" id="DRLI01000088">
    <property type="protein sequence ID" value="HHM01837.1"/>
    <property type="molecule type" value="Genomic_DNA"/>
</dbReference>
<proteinExistence type="predicted"/>
<dbReference type="Pfam" id="PF02082">
    <property type="entry name" value="Rrf2"/>
    <property type="match status" value="1"/>
</dbReference>
<dbReference type="Gene3D" id="1.10.10.10">
    <property type="entry name" value="Winged helix-like DNA-binding domain superfamily/Winged helix DNA-binding domain"/>
    <property type="match status" value="1"/>
</dbReference>
<comment type="caution">
    <text evidence="1">The sequence shown here is derived from an EMBL/GenBank/DDBJ whole genome shotgun (WGS) entry which is preliminary data.</text>
</comment>
<name>A0A7V5VEB6_CALAY</name>
<dbReference type="AlphaFoldDB" id="A0A7V5VEB6"/>
<dbReference type="GO" id="GO:0005829">
    <property type="term" value="C:cytosol"/>
    <property type="evidence" value="ECO:0007669"/>
    <property type="project" value="TreeGrafter"/>
</dbReference>
<dbReference type="Proteomes" id="UP000885771">
    <property type="component" value="Unassembled WGS sequence"/>
</dbReference>
<dbReference type="GO" id="GO:0003700">
    <property type="term" value="F:DNA-binding transcription factor activity"/>
    <property type="evidence" value="ECO:0007669"/>
    <property type="project" value="TreeGrafter"/>
</dbReference>
<dbReference type="InterPro" id="IPR036388">
    <property type="entry name" value="WH-like_DNA-bd_sf"/>
</dbReference>
<accession>A0A7V5VEB6</accession>
<dbReference type="SUPFAM" id="SSF46785">
    <property type="entry name" value="Winged helix' DNA-binding domain"/>
    <property type="match status" value="1"/>
</dbReference>
<dbReference type="InterPro" id="IPR000944">
    <property type="entry name" value="Tscrpt_reg_Rrf2"/>
</dbReference>
<dbReference type="PROSITE" id="PS51197">
    <property type="entry name" value="HTH_RRF2_2"/>
    <property type="match status" value="1"/>
</dbReference>
<dbReference type="PANTHER" id="PTHR33221:SF15">
    <property type="entry name" value="HTH-TYPE TRANSCRIPTIONAL REGULATOR YWGB-RELATED"/>
    <property type="match status" value="1"/>
</dbReference>
<dbReference type="InterPro" id="IPR036390">
    <property type="entry name" value="WH_DNA-bd_sf"/>
</dbReference>
<organism evidence="1">
    <name type="scientific">Caldithrix abyssi</name>
    <dbReference type="NCBI Taxonomy" id="187145"/>
    <lineage>
        <taxon>Bacteria</taxon>
        <taxon>Pseudomonadati</taxon>
        <taxon>Calditrichota</taxon>
        <taxon>Calditrichia</taxon>
        <taxon>Calditrichales</taxon>
        <taxon>Calditrichaceae</taxon>
        <taxon>Caldithrix</taxon>
    </lineage>
</organism>
<gene>
    <name evidence="1" type="ORF">ENJ15_02410</name>
</gene>
<evidence type="ECO:0000313" key="1">
    <source>
        <dbReference type="EMBL" id="HHM01837.1"/>
    </source>
</evidence>
<dbReference type="NCBIfam" id="TIGR00738">
    <property type="entry name" value="rrf2_super"/>
    <property type="match status" value="1"/>
</dbReference>
<sequence>MLSNTTVYGLRAMIHLANSDQDQYISISKMSEELKISFHFLTKILQKLTQNKLLISYRGPKGGVRLSKKPEDISIYEIVIILETRPMFTECILGIPGCEDDAPCPLHEEWRPLRLQIEKQFRGTSLAHLAEKLEIFGKRLV</sequence>
<dbReference type="PANTHER" id="PTHR33221">
    <property type="entry name" value="WINGED HELIX-TURN-HELIX TRANSCRIPTIONAL REGULATOR, RRF2 FAMILY"/>
    <property type="match status" value="1"/>
</dbReference>
<protein>
    <submittedName>
        <fullName evidence="1">Rrf2 family transcriptional regulator</fullName>
    </submittedName>
</protein>